<dbReference type="Gene3D" id="3.40.430.10">
    <property type="entry name" value="Dihydrofolate Reductase, subunit A"/>
    <property type="match status" value="1"/>
</dbReference>
<dbReference type="Proteomes" id="UP001432128">
    <property type="component" value="Chromosome"/>
</dbReference>
<dbReference type="AlphaFoldDB" id="A0AAU4K140"/>
<protein>
    <recommendedName>
        <fullName evidence="3">RibD C-terminal domain-containing protein</fullName>
    </recommendedName>
</protein>
<name>A0AAU4K140_9NOCA</name>
<dbReference type="EMBL" id="CP108021">
    <property type="protein sequence ID" value="WUM19692.1"/>
    <property type="molecule type" value="Genomic_DNA"/>
</dbReference>
<gene>
    <name evidence="1" type="ORF">OG579_18665</name>
</gene>
<evidence type="ECO:0000313" key="1">
    <source>
        <dbReference type="EMBL" id="WUM19692.1"/>
    </source>
</evidence>
<keyword evidence="2" id="KW-1185">Reference proteome</keyword>
<dbReference type="RefSeq" id="WP_328857155.1">
    <property type="nucleotide sequence ID" value="NZ_CP108021.1"/>
</dbReference>
<dbReference type="SUPFAM" id="SSF53597">
    <property type="entry name" value="Dihydrofolate reductase-like"/>
    <property type="match status" value="1"/>
</dbReference>
<evidence type="ECO:0000313" key="2">
    <source>
        <dbReference type="Proteomes" id="UP001432128"/>
    </source>
</evidence>
<accession>A0AAU4K140</accession>
<dbReference type="KEGG" id="whr:OG579_18665"/>
<dbReference type="InterPro" id="IPR024072">
    <property type="entry name" value="DHFR-like_dom_sf"/>
</dbReference>
<reference evidence="1 2" key="1">
    <citation type="submission" date="2022-10" db="EMBL/GenBank/DDBJ databases">
        <title>The complete genomes of actinobacterial strains from the NBC collection.</title>
        <authorList>
            <person name="Joergensen T.S."/>
            <person name="Alvarez Arevalo M."/>
            <person name="Sterndorff E.B."/>
            <person name="Faurdal D."/>
            <person name="Vuksanovic O."/>
            <person name="Mourched A.-S."/>
            <person name="Charusanti P."/>
            <person name="Shaw S."/>
            <person name="Blin K."/>
            <person name="Weber T."/>
        </authorList>
    </citation>
    <scope>NUCLEOTIDE SEQUENCE [LARGE SCALE GENOMIC DNA]</scope>
    <source>
        <strain evidence="1 2">NBC_00319</strain>
    </source>
</reference>
<proteinExistence type="predicted"/>
<organism evidence="1 2">
    <name type="scientific">Williamsia herbipolensis</name>
    <dbReference type="NCBI Taxonomy" id="1603258"/>
    <lineage>
        <taxon>Bacteria</taxon>
        <taxon>Bacillati</taxon>
        <taxon>Actinomycetota</taxon>
        <taxon>Actinomycetes</taxon>
        <taxon>Mycobacteriales</taxon>
        <taxon>Nocardiaceae</taxon>
        <taxon>Williamsia</taxon>
    </lineage>
</organism>
<sequence length="45" mass="4752">MVHPVVLGSGTRLFGPGDAPSRLRLVDTASTPTGILMTTYRPPTD</sequence>
<evidence type="ECO:0008006" key="3">
    <source>
        <dbReference type="Google" id="ProtNLM"/>
    </source>
</evidence>